<dbReference type="AlphaFoldDB" id="A0A0L8I181"/>
<reference evidence="2" key="1">
    <citation type="submission" date="2015-07" db="EMBL/GenBank/DDBJ databases">
        <title>MeaNS - Measles Nucleotide Surveillance Program.</title>
        <authorList>
            <person name="Tran T."/>
            <person name="Druce J."/>
        </authorList>
    </citation>
    <scope>NUCLEOTIDE SEQUENCE</scope>
    <source>
        <strain evidence="2">UCB-OBI-ISO-001</strain>
        <tissue evidence="2">Gonad</tissue>
    </source>
</reference>
<gene>
    <name evidence="2" type="ORF">OCBIM_22039334mg</name>
</gene>
<name>A0A0L8I181_OCTBM</name>
<sequence length="79" mass="8926">MSHHSSSHIGVLIILENTGNLHNKGLYLSIYIFCVDVLHIICKIVSTFVYTCLHVFTQLLLATEGYTWQLPLSGETCQF</sequence>
<accession>A0A0L8I181</accession>
<evidence type="ECO:0000313" key="2">
    <source>
        <dbReference type="EMBL" id="KOF95179.1"/>
    </source>
</evidence>
<evidence type="ECO:0000256" key="1">
    <source>
        <dbReference type="SAM" id="Phobius"/>
    </source>
</evidence>
<feature type="transmembrane region" description="Helical" evidence="1">
    <location>
        <begin position="30"/>
        <end position="53"/>
    </location>
</feature>
<keyword evidence="1" id="KW-0812">Transmembrane</keyword>
<protein>
    <submittedName>
        <fullName evidence="2">Uncharacterized protein</fullName>
    </submittedName>
</protein>
<keyword evidence="1" id="KW-0472">Membrane</keyword>
<proteinExistence type="predicted"/>
<keyword evidence="1" id="KW-1133">Transmembrane helix</keyword>
<organism evidence="2">
    <name type="scientific">Octopus bimaculoides</name>
    <name type="common">California two-spotted octopus</name>
    <dbReference type="NCBI Taxonomy" id="37653"/>
    <lineage>
        <taxon>Eukaryota</taxon>
        <taxon>Metazoa</taxon>
        <taxon>Spiralia</taxon>
        <taxon>Lophotrochozoa</taxon>
        <taxon>Mollusca</taxon>
        <taxon>Cephalopoda</taxon>
        <taxon>Coleoidea</taxon>
        <taxon>Octopodiformes</taxon>
        <taxon>Octopoda</taxon>
        <taxon>Incirrata</taxon>
        <taxon>Octopodidae</taxon>
        <taxon>Octopus</taxon>
    </lineage>
</organism>
<dbReference type="EMBL" id="KQ416788">
    <property type="protein sequence ID" value="KOF95179.1"/>
    <property type="molecule type" value="Genomic_DNA"/>
</dbReference>